<organism evidence="2 3">
    <name type="scientific">Pristionchus mayeri</name>
    <dbReference type="NCBI Taxonomy" id="1317129"/>
    <lineage>
        <taxon>Eukaryota</taxon>
        <taxon>Metazoa</taxon>
        <taxon>Ecdysozoa</taxon>
        <taxon>Nematoda</taxon>
        <taxon>Chromadorea</taxon>
        <taxon>Rhabditida</taxon>
        <taxon>Rhabditina</taxon>
        <taxon>Diplogasteromorpha</taxon>
        <taxon>Diplogasteroidea</taxon>
        <taxon>Neodiplogasteridae</taxon>
        <taxon>Pristionchus</taxon>
    </lineage>
</organism>
<protein>
    <submittedName>
        <fullName evidence="2">Uncharacterized protein</fullName>
    </submittedName>
</protein>
<dbReference type="Proteomes" id="UP001328107">
    <property type="component" value="Unassembled WGS sequence"/>
</dbReference>
<evidence type="ECO:0000313" key="3">
    <source>
        <dbReference type="Proteomes" id="UP001328107"/>
    </source>
</evidence>
<accession>A0AAN4ZG54</accession>
<sequence length="83" mass="9317">LFSSSHSLSALESQMPWILADLASQEGPLQLALPSLRTRRSAIRCALDYRSQRLASSARNFASQSSNRRSNSRPPDVLSKYFY</sequence>
<feature type="region of interest" description="Disordered" evidence="1">
    <location>
        <begin position="57"/>
        <end position="83"/>
    </location>
</feature>
<dbReference type="EMBL" id="BTRK01000003">
    <property type="protein sequence ID" value="GMR40568.1"/>
    <property type="molecule type" value="Genomic_DNA"/>
</dbReference>
<keyword evidence="3" id="KW-1185">Reference proteome</keyword>
<evidence type="ECO:0000313" key="2">
    <source>
        <dbReference type="EMBL" id="GMR40568.1"/>
    </source>
</evidence>
<comment type="caution">
    <text evidence="2">The sequence shown here is derived from an EMBL/GenBank/DDBJ whole genome shotgun (WGS) entry which is preliminary data.</text>
</comment>
<name>A0AAN4ZG54_9BILA</name>
<reference evidence="3" key="1">
    <citation type="submission" date="2022-10" db="EMBL/GenBank/DDBJ databases">
        <title>Genome assembly of Pristionchus species.</title>
        <authorList>
            <person name="Yoshida K."/>
            <person name="Sommer R.J."/>
        </authorList>
    </citation>
    <scope>NUCLEOTIDE SEQUENCE [LARGE SCALE GENOMIC DNA]</scope>
    <source>
        <strain evidence="3">RS5460</strain>
    </source>
</reference>
<feature type="non-terminal residue" evidence="2">
    <location>
        <position position="1"/>
    </location>
</feature>
<proteinExistence type="predicted"/>
<gene>
    <name evidence="2" type="ORF">PMAYCL1PPCAC_10763</name>
</gene>
<feature type="compositionally biased region" description="Low complexity" evidence="1">
    <location>
        <begin position="57"/>
        <end position="73"/>
    </location>
</feature>
<evidence type="ECO:0000256" key="1">
    <source>
        <dbReference type="SAM" id="MobiDB-lite"/>
    </source>
</evidence>
<dbReference type="AlphaFoldDB" id="A0AAN4ZG54"/>